<gene>
    <name evidence="1" type="primary">COF1_1</name>
    <name evidence="1" type="ORF">LPJ66_008581</name>
</gene>
<dbReference type="Proteomes" id="UP001150581">
    <property type="component" value="Unassembled WGS sequence"/>
</dbReference>
<proteinExistence type="predicted"/>
<reference evidence="1" key="1">
    <citation type="submission" date="2022-07" db="EMBL/GenBank/DDBJ databases">
        <title>Phylogenomic reconstructions and comparative analyses of Kickxellomycotina fungi.</title>
        <authorList>
            <person name="Reynolds N.K."/>
            <person name="Stajich J.E."/>
            <person name="Barry K."/>
            <person name="Grigoriev I.V."/>
            <person name="Crous P."/>
            <person name="Smith M.E."/>
        </authorList>
    </citation>
    <scope>NUCLEOTIDE SEQUENCE</scope>
    <source>
        <strain evidence="1">Benny 63K</strain>
    </source>
</reference>
<dbReference type="EMBL" id="JANBPG010001756">
    <property type="protein sequence ID" value="KAJ1888432.1"/>
    <property type="molecule type" value="Genomic_DNA"/>
</dbReference>
<organism evidence="1 2">
    <name type="scientific">Kickxella alabastrina</name>
    <dbReference type="NCBI Taxonomy" id="61397"/>
    <lineage>
        <taxon>Eukaryota</taxon>
        <taxon>Fungi</taxon>
        <taxon>Fungi incertae sedis</taxon>
        <taxon>Zoopagomycota</taxon>
        <taxon>Kickxellomycotina</taxon>
        <taxon>Kickxellomycetes</taxon>
        <taxon>Kickxellales</taxon>
        <taxon>Kickxellaceae</taxon>
        <taxon>Kickxella</taxon>
    </lineage>
</organism>
<evidence type="ECO:0000313" key="2">
    <source>
        <dbReference type="Proteomes" id="UP001150581"/>
    </source>
</evidence>
<sequence length="185" mass="21370">MSSGIPTNDQCLKKFTGLKTRHLYKYVIFQMNEQNNEIIVGHRYRLKKNTELTAEDLEIIEGDDETNTSNLDKEKHTEGNETNTSNPDEEKPTEEEMYEDFLAHLPETECRYAVYDVQFQKKEVLSNKIVFITWSPDNAKIKAKMIYASSKNVLISSLNGVHQIIQATDMDEVSFASIEEKLQRV</sequence>
<comment type="caution">
    <text evidence="1">The sequence shown here is derived from an EMBL/GenBank/DDBJ whole genome shotgun (WGS) entry which is preliminary data.</text>
</comment>
<evidence type="ECO:0000313" key="1">
    <source>
        <dbReference type="EMBL" id="KAJ1888432.1"/>
    </source>
</evidence>
<accession>A0ACC1I9B4</accession>
<protein>
    <submittedName>
        <fullName evidence="1">Cofilin</fullName>
    </submittedName>
</protein>
<keyword evidence="2" id="KW-1185">Reference proteome</keyword>
<name>A0ACC1I9B4_9FUNG</name>